<dbReference type="PROSITE" id="PS00676">
    <property type="entry name" value="SIGMA54_INTERACT_2"/>
    <property type="match status" value="1"/>
</dbReference>
<dbReference type="InterPro" id="IPR003018">
    <property type="entry name" value="GAF"/>
</dbReference>
<dbReference type="STRING" id="596152.DesU5LDRAFT_0353"/>
<keyword evidence="5" id="KW-0804">Transcription</keyword>
<dbReference type="SMART" id="SM00382">
    <property type="entry name" value="AAA"/>
    <property type="match status" value="1"/>
</dbReference>
<dbReference type="InterPro" id="IPR027417">
    <property type="entry name" value="P-loop_NTPase"/>
</dbReference>
<dbReference type="Gene3D" id="3.40.50.300">
    <property type="entry name" value="P-loop containing nucleotide triphosphate hydrolases"/>
    <property type="match status" value="1"/>
</dbReference>
<protein>
    <submittedName>
        <fullName evidence="7">Transcriptional regulator containing GAF, AAA-type ATPase, and DNA binding domains</fullName>
    </submittedName>
</protein>
<dbReference type="PROSITE" id="PS00675">
    <property type="entry name" value="SIGMA54_INTERACT_1"/>
    <property type="match status" value="1"/>
</dbReference>
<dbReference type="InterPro" id="IPR003593">
    <property type="entry name" value="AAA+_ATPase"/>
</dbReference>
<dbReference type="InterPro" id="IPR029016">
    <property type="entry name" value="GAF-like_dom_sf"/>
</dbReference>
<organism evidence="7">
    <name type="scientific">Desulfovibrio sp. U5L</name>
    <dbReference type="NCBI Taxonomy" id="596152"/>
    <lineage>
        <taxon>Bacteria</taxon>
        <taxon>Pseudomonadati</taxon>
        <taxon>Thermodesulfobacteriota</taxon>
        <taxon>Desulfovibrionia</taxon>
        <taxon>Desulfovibrionales</taxon>
        <taxon>Desulfovibrionaceae</taxon>
        <taxon>Desulfovibrio</taxon>
    </lineage>
</organism>
<keyword evidence="1" id="KW-0547">Nucleotide-binding</keyword>
<dbReference type="HOGENOM" id="CLU_000445_95_3_7"/>
<dbReference type="SUPFAM" id="SSF55781">
    <property type="entry name" value="GAF domain-like"/>
    <property type="match status" value="1"/>
</dbReference>
<dbReference type="InterPro" id="IPR025662">
    <property type="entry name" value="Sigma_54_int_dom_ATP-bd_1"/>
</dbReference>
<dbReference type="Pfam" id="PF02954">
    <property type="entry name" value="HTH_8"/>
    <property type="match status" value="1"/>
</dbReference>
<dbReference type="InterPro" id="IPR058031">
    <property type="entry name" value="AAA_lid_NorR"/>
</dbReference>
<dbReference type="SMART" id="SM00065">
    <property type="entry name" value="GAF"/>
    <property type="match status" value="1"/>
</dbReference>
<dbReference type="AlphaFoldDB" id="I2PX09"/>
<dbReference type="InterPro" id="IPR009057">
    <property type="entry name" value="Homeodomain-like_sf"/>
</dbReference>
<feature type="domain" description="Sigma-54 factor interaction" evidence="6">
    <location>
        <begin position="217"/>
        <end position="446"/>
    </location>
</feature>
<dbReference type="Gene3D" id="3.30.450.40">
    <property type="match status" value="1"/>
</dbReference>
<accession>I2PX09</accession>
<dbReference type="PROSITE" id="PS00688">
    <property type="entry name" value="SIGMA54_INTERACT_3"/>
    <property type="match status" value="1"/>
</dbReference>
<dbReference type="GO" id="GO:0006355">
    <property type="term" value="P:regulation of DNA-templated transcription"/>
    <property type="evidence" value="ECO:0007669"/>
    <property type="project" value="InterPro"/>
</dbReference>
<dbReference type="FunFam" id="3.40.50.300:FF:000006">
    <property type="entry name" value="DNA-binding transcriptional regulator NtrC"/>
    <property type="match status" value="1"/>
</dbReference>
<dbReference type="GO" id="GO:0043565">
    <property type="term" value="F:sequence-specific DNA binding"/>
    <property type="evidence" value="ECO:0007669"/>
    <property type="project" value="InterPro"/>
</dbReference>
<dbReference type="Pfam" id="PF25601">
    <property type="entry name" value="AAA_lid_14"/>
    <property type="match status" value="1"/>
</dbReference>
<dbReference type="InterPro" id="IPR002078">
    <property type="entry name" value="Sigma_54_int"/>
</dbReference>
<evidence type="ECO:0000256" key="4">
    <source>
        <dbReference type="ARBA" id="ARBA00023125"/>
    </source>
</evidence>
<dbReference type="Pfam" id="PF00158">
    <property type="entry name" value="Sigma54_activat"/>
    <property type="match status" value="1"/>
</dbReference>
<dbReference type="Pfam" id="PF01590">
    <property type="entry name" value="GAF"/>
    <property type="match status" value="1"/>
</dbReference>
<evidence type="ECO:0000256" key="3">
    <source>
        <dbReference type="ARBA" id="ARBA00023015"/>
    </source>
</evidence>
<dbReference type="EMBL" id="JH600068">
    <property type="protein sequence ID" value="EIG52065.1"/>
    <property type="molecule type" value="Genomic_DNA"/>
</dbReference>
<evidence type="ECO:0000313" key="7">
    <source>
        <dbReference type="EMBL" id="EIG52065.1"/>
    </source>
</evidence>
<dbReference type="GO" id="GO:0005524">
    <property type="term" value="F:ATP binding"/>
    <property type="evidence" value="ECO:0007669"/>
    <property type="project" value="UniProtKB-KW"/>
</dbReference>
<sequence>MAILGFVNVRKLLLELAQHHSVEVVLKIAVDTLAATSSVALVRVWLIESGDICPGCKDSGQCPDKSRCLHLKASAGKSILGARNWENIACSSFGRFPIGIRKVGQIAQSGKPIELIEIRPDEPWVADPNWIRREKIVGFAGQPLICRDEVLGVLSVFTREPLEQGALEMLRMVADHLAYAITNARAFEMVDHLKQQIELENAYLREEINEAQSFKGIIGQSEGIEQIRKVIRMVGPTDANVLIYGESGTGKEMIAREIHNLSDRCDKPMIKINCSAIPRELFESEFFGHARGSFTGAVKNRIGYFQAADGGTLFLDEVGEIPIYLQSKLLRVLQEGEYQRVGEETVRKVNVRIISATNRNLHAEIQSGHFREDLYYRLQVFPVVVPSLKERKIDIALLADHFIKLSCKKMNRPLVRLTEPQMTRLVAYDWPGNIRELQNIVERMVITAQPDQVLLELGQGPGGPKECAPAPAGPALPERILTEKELRELETANMQAALRQTNWRIYGHRGAAKLLGVNPTTLISRLKKLGIYLPRSQPEE</sequence>
<dbReference type="Gene3D" id="1.10.8.60">
    <property type="match status" value="1"/>
</dbReference>
<keyword evidence="2" id="KW-0067">ATP-binding</keyword>
<keyword evidence="4" id="KW-0238">DNA-binding</keyword>
<gene>
    <name evidence="7" type="ORF">DesU5LDRAFT_0353</name>
</gene>
<evidence type="ECO:0000259" key="6">
    <source>
        <dbReference type="PROSITE" id="PS50045"/>
    </source>
</evidence>
<dbReference type="InterPro" id="IPR025944">
    <property type="entry name" value="Sigma_54_int_dom_CS"/>
</dbReference>
<dbReference type="eggNOG" id="COG3604">
    <property type="taxonomic scope" value="Bacteria"/>
</dbReference>
<proteinExistence type="predicted"/>
<evidence type="ECO:0000256" key="5">
    <source>
        <dbReference type="ARBA" id="ARBA00023163"/>
    </source>
</evidence>
<dbReference type="Gene3D" id="1.10.10.60">
    <property type="entry name" value="Homeodomain-like"/>
    <property type="match status" value="1"/>
</dbReference>
<dbReference type="SUPFAM" id="SSF46689">
    <property type="entry name" value="Homeodomain-like"/>
    <property type="match status" value="1"/>
</dbReference>
<dbReference type="PROSITE" id="PS50045">
    <property type="entry name" value="SIGMA54_INTERACT_4"/>
    <property type="match status" value="1"/>
</dbReference>
<name>I2PX09_9BACT</name>
<evidence type="ECO:0000256" key="1">
    <source>
        <dbReference type="ARBA" id="ARBA00022741"/>
    </source>
</evidence>
<dbReference type="InterPro" id="IPR002197">
    <property type="entry name" value="HTH_Fis"/>
</dbReference>
<dbReference type="SUPFAM" id="SSF52540">
    <property type="entry name" value="P-loop containing nucleoside triphosphate hydrolases"/>
    <property type="match status" value="1"/>
</dbReference>
<dbReference type="PANTHER" id="PTHR32071:SF57">
    <property type="entry name" value="C4-DICARBOXYLATE TRANSPORT TRANSCRIPTIONAL REGULATORY PROTEIN DCTD"/>
    <property type="match status" value="1"/>
</dbReference>
<dbReference type="OrthoDB" id="9763792at2"/>
<evidence type="ECO:0000256" key="2">
    <source>
        <dbReference type="ARBA" id="ARBA00022840"/>
    </source>
</evidence>
<keyword evidence="3" id="KW-0805">Transcription regulation</keyword>
<dbReference type="CDD" id="cd00009">
    <property type="entry name" value="AAA"/>
    <property type="match status" value="1"/>
</dbReference>
<dbReference type="PANTHER" id="PTHR32071">
    <property type="entry name" value="TRANSCRIPTIONAL REGULATORY PROTEIN"/>
    <property type="match status" value="1"/>
</dbReference>
<dbReference type="InterPro" id="IPR025943">
    <property type="entry name" value="Sigma_54_int_dom_ATP-bd_2"/>
</dbReference>
<reference evidence="7" key="1">
    <citation type="submission" date="2011-11" db="EMBL/GenBank/DDBJ databases">
        <title>Improved High-Quality Draft sequence of Desulfovibrio sp. U5L.</title>
        <authorList>
            <consortium name="US DOE Joint Genome Institute"/>
            <person name="Lucas S."/>
            <person name="Han J."/>
            <person name="Lapidus A."/>
            <person name="Cheng J.-F."/>
            <person name="Goodwin L."/>
            <person name="Pitluck S."/>
            <person name="Peters L."/>
            <person name="Ovchinnikova G."/>
            <person name="Held B."/>
            <person name="Detter J.C."/>
            <person name="Han C."/>
            <person name="Tapia R."/>
            <person name="Land M."/>
            <person name="Hauser L."/>
            <person name="Kyrpides N."/>
            <person name="Ivanova N."/>
            <person name="Pagani I."/>
            <person name="Gabster J."/>
            <person name="Walker C."/>
            <person name="Stolyar S."/>
            <person name="Stahl D."/>
            <person name="Arkin A."/>
            <person name="Dehal P."/>
            <person name="Hazen T."/>
            <person name="Woyke T."/>
        </authorList>
    </citation>
    <scope>NUCLEOTIDE SEQUENCE [LARGE SCALE GENOMIC DNA]</scope>
    <source>
        <strain evidence="7">U5L</strain>
    </source>
</reference>